<dbReference type="Proteomes" id="UP000036851">
    <property type="component" value="Unassembled WGS sequence"/>
</dbReference>
<protein>
    <submittedName>
        <fullName evidence="1">Phosphate ABC transporter substrate-binding protein</fullName>
    </submittedName>
</protein>
<reference evidence="1 2" key="1">
    <citation type="journal article" date="2015" name="Int. J. Syst. Evol. Microbiol.">
        <title>Erwinia iniecta sp. nov., isolated from Russian wheat aphids (Diuraphis noxia).</title>
        <authorList>
            <person name="Campillo T."/>
            <person name="Luna E."/>
            <person name="Portier P."/>
            <person name="Fischer-Le Saux M."/>
            <person name="Lapitan N."/>
            <person name="Tisserat N.A."/>
            <person name="Leach J.E."/>
        </authorList>
    </citation>
    <scope>NUCLEOTIDE SEQUENCE [LARGE SCALE GENOMIC DNA]</scope>
    <source>
        <strain evidence="1 2">B149</strain>
    </source>
</reference>
<proteinExistence type="predicted"/>
<feature type="non-terminal residue" evidence="1">
    <location>
        <position position="1"/>
    </location>
</feature>
<evidence type="ECO:0000313" key="1">
    <source>
        <dbReference type="EMBL" id="KOC94293.1"/>
    </source>
</evidence>
<evidence type="ECO:0000313" key="2">
    <source>
        <dbReference type="Proteomes" id="UP000036851"/>
    </source>
</evidence>
<dbReference type="InterPro" id="IPR050811">
    <property type="entry name" value="Phosphate_ABC_transporter"/>
</dbReference>
<comment type="caution">
    <text evidence="1">The sequence shown here is derived from an EMBL/GenBank/DDBJ whole genome shotgun (WGS) entry which is preliminary data.</text>
</comment>
<organism evidence="1 2">
    <name type="scientific">Winslowiella iniecta</name>
    <dbReference type="NCBI Taxonomy" id="1560201"/>
    <lineage>
        <taxon>Bacteria</taxon>
        <taxon>Pseudomonadati</taxon>
        <taxon>Pseudomonadota</taxon>
        <taxon>Gammaproteobacteria</taxon>
        <taxon>Enterobacterales</taxon>
        <taxon>Erwiniaceae</taxon>
        <taxon>Winslowiella</taxon>
    </lineage>
</organism>
<accession>A0A0L7TG06</accession>
<dbReference type="EMBL" id="JRXF01000006">
    <property type="protein sequence ID" value="KOC94293.1"/>
    <property type="molecule type" value="Genomic_DNA"/>
</dbReference>
<dbReference type="PANTHER" id="PTHR30570">
    <property type="entry name" value="PERIPLASMIC PHOSPHATE BINDING COMPONENT OF PHOSPHATE ABC TRANSPORTER"/>
    <property type="match status" value="1"/>
</dbReference>
<gene>
    <name evidence="1" type="ORF">NG43_05055</name>
</gene>
<dbReference type="SUPFAM" id="SSF53850">
    <property type="entry name" value="Periplasmic binding protein-like II"/>
    <property type="match status" value="1"/>
</dbReference>
<name>A0A0L7TG06_9GAMM</name>
<dbReference type="AlphaFoldDB" id="A0A0L7TG06"/>
<sequence>RNGQPAVMPTTDNIRNGSYPYIRPLYIYVNKVPGKPLEPLTRAFLQQAISPQGQALVERSGYLPLSDAQLRQAQALVE</sequence>
<dbReference type="RefSeq" id="WP_420911617.1">
    <property type="nucleotide sequence ID" value="NZ_JRXF01000006.1"/>
</dbReference>
<dbReference type="Gene3D" id="3.40.190.10">
    <property type="entry name" value="Periplasmic binding protein-like II"/>
    <property type="match status" value="2"/>
</dbReference>
<dbReference type="PATRIC" id="fig|1560201.4.peg.1097"/>
<dbReference type="PANTHER" id="PTHR30570:SF6">
    <property type="entry name" value="PHOSPHATE-BINDING PROTEIN PSTS"/>
    <property type="match status" value="1"/>
</dbReference>